<evidence type="ECO:0000313" key="1">
    <source>
        <dbReference type="EMBL" id="OIQ67721.1"/>
    </source>
</evidence>
<reference evidence="1" key="1">
    <citation type="submission" date="2016-10" db="EMBL/GenBank/DDBJ databases">
        <title>Sequence of Gallionella enrichment culture.</title>
        <authorList>
            <person name="Poehlein A."/>
            <person name="Muehling M."/>
            <person name="Daniel R."/>
        </authorList>
    </citation>
    <scope>NUCLEOTIDE SEQUENCE</scope>
</reference>
<gene>
    <name evidence="1" type="ORF">GALL_507010</name>
</gene>
<protein>
    <submittedName>
        <fullName evidence="1">Uncharacterized protein</fullName>
    </submittedName>
</protein>
<name>A0A1J5P817_9ZZZZ</name>
<proteinExistence type="predicted"/>
<accession>A0A1J5P817</accession>
<comment type="caution">
    <text evidence="1">The sequence shown here is derived from an EMBL/GenBank/DDBJ whole genome shotgun (WGS) entry which is preliminary data.</text>
</comment>
<organism evidence="1">
    <name type="scientific">mine drainage metagenome</name>
    <dbReference type="NCBI Taxonomy" id="410659"/>
    <lineage>
        <taxon>unclassified sequences</taxon>
        <taxon>metagenomes</taxon>
        <taxon>ecological metagenomes</taxon>
    </lineage>
</organism>
<dbReference type="AlphaFoldDB" id="A0A1J5P817"/>
<sequence>MVKSQIRPATLLMIANRAMKPATLVRIGAFASGLNSSRSITMPPMNENISVSRKAPQYGTPHCISCQETKVENIAISPCAKLR</sequence>
<dbReference type="EMBL" id="MLJW01005748">
    <property type="protein sequence ID" value="OIQ67721.1"/>
    <property type="molecule type" value="Genomic_DNA"/>
</dbReference>